<accession>A0AAV4DPF3</accession>
<evidence type="ECO:0000256" key="1">
    <source>
        <dbReference type="SAM" id="MobiDB-lite"/>
    </source>
</evidence>
<reference evidence="2 3" key="1">
    <citation type="journal article" date="2021" name="Elife">
        <title>Chloroplast acquisition without the gene transfer in kleptoplastic sea slugs, Plakobranchus ocellatus.</title>
        <authorList>
            <person name="Maeda T."/>
            <person name="Takahashi S."/>
            <person name="Yoshida T."/>
            <person name="Shimamura S."/>
            <person name="Takaki Y."/>
            <person name="Nagai Y."/>
            <person name="Toyoda A."/>
            <person name="Suzuki Y."/>
            <person name="Arimoto A."/>
            <person name="Ishii H."/>
            <person name="Satoh N."/>
            <person name="Nishiyama T."/>
            <person name="Hasebe M."/>
            <person name="Maruyama T."/>
            <person name="Minagawa J."/>
            <person name="Obokata J."/>
            <person name="Shigenobu S."/>
        </authorList>
    </citation>
    <scope>NUCLEOTIDE SEQUENCE [LARGE SCALE GENOMIC DNA]</scope>
</reference>
<proteinExistence type="predicted"/>
<keyword evidence="2" id="KW-0695">RNA-directed DNA polymerase</keyword>
<feature type="region of interest" description="Disordered" evidence="1">
    <location>
        <begin position="1"/>
        <end position="21"/>
    </location>
</feature>
<gene>
    <name evidence="2" type="ORF">PoB_007229600</name>
</gene>
<keyword evidence="2" id="KW-0548">Nucleotidyltransferase</keyword>
<dbReference type="Proteomes" id="UP000735302">
    <property type="component" value="Unassembled WGS sequence"/>
</dbReference>
<sequence length="126" mass="14699">MRRKRPVCPTQGKSTSTHIRRYTKAWRGSAAGMDTQRKSLLDGSDELEFPADLSEWNRHPKVIKERGISPGIVFRSSTIRQIIVVELTVPYESRMEVINTYERKTPELEQEAEKSWIQTADIYYRI</sequence>
<keyword evidence="3" id="KW-1185">Reference proteome</keyword>
<organism evidence="2 3">
    <name type="scientific">Plakobranchus ocellatus</name>
    <dbReference type="NCBI Taxonomy" id="259542"/>
    <lineage>
        <taxon>Eukaryota</taxon>
        <taxon>Metazoa</taxon>
        <taxon>Spiralia</taxon>
        <taxon>Lophotrochozoa</taxon>
        <taxon>Mollusca</taxon>
        <taxon>Gastropoda</taxon>
        <taxon>Heterobranchia</taxon>
        <taxon>Euthyneura</taxon>
        <taxon>Panpulmonata</taxon>
        <taxon>Sacoglossa</taxon>
        <taxon>Placobranchoidea</taxon>
        <taxon>Plakobranchidae</taxon>
        <taxon>Plakobranchus</taxon>
    </lineage>
</organism>
<dbReference type="EMBL" id="BLXT01008078">
    <property type="protein sequence ID" value="GFO45791.1"/>
    <property type="molecule type" value="Genomic_DNA"/>
</dbReference>
<dbReference type="GO" id="GO:0003964">
    <property type="term" value="F:RNA-directed DNA polymerase activity"/>
    <property type="evidence" value="ECO:0007669"/>
    <property type="project" value="UniProtKB-KW"/>
</dbReference>
<protein>
    <submittedName>
        <fullName evidence="2">Reverse transcriptase</fullName>
    </submittedName>
</protein>
<dbReference type="AlphaFoldDB" id="A0AAV4DPF3"/>
<evidence type="ECO:0000313" key="3">
    <source>
        <dbReference type="Proteomes" id="UP000735302"/>
    </source>
</evidence>
<keyword evidence="2" id="KW-0808">Transferase</keyword>
<comment type="caution">
    <text evidence="2">The sequence shown here is derived from an EMBL/GenBank/DDBJ whole genome shotgun (WGS) entry which is preliminary data.</text>
</comment>
<evidence type="ECO:0000313" key="2">
    <source>
        <dbReference type="EMBL" id="GFO45791.1"/>
    </source>
</evidence>
<name>A0AAV4DPF3_9GAST</name>